<name>A0AA37HI05_9HYPH</name>
<dbReference type="RefSeq" id="WP_099906488.1">
    <property type="nucleotide sequence ID" value="NZ_BPQJ01000056.1"/>
</dbReference>
<reference evidence="1" key="2">
    <citation type="submission" date="2021-08" db="EMBL/GenBank/DDBJ databases">
        <authorList>
            <person name="Tani A."/>
            <person name="Ola A."/>
            <person name="Ogura Y."/>
            <person name="Katsura K."/>
            <person name="Hayashi T."/>
        </authorList>
    </citation>
    <scope>NUCLEOTIDE SEQUENCE</scope>
    <source>
        <strain evidence="1">JCM 32048</strain>
    </source>
</reference>
<accession>A0AA37HI05</accession>
<reference evidence="1" key="1">
    <citation type="journal article" date="2016" name="Front. Microbiol.">
        <title>Genome Sequence of the Piezophilic, Mesophilic Sulfate-Reducing Bacterium Desulfovibrio indicus J2T.</title>
        <authorList>
            <person name="Cao J."/>
            <person name="Maignien L."/>
            <person name="Shao Z."/>
            <person name="Alain K."/>
            <person name="Jebbar M."/>
        </authorList>
    </citation>
    <scope>NUCLEOTIDE SEQUENCE</scope>
    <source>
        <strain evidence="1">JCM 32048</strain>
    </source>
</reference>
<dbReference type="EMBL" id="BPQJ01000056">
    <property type="protein sequence ID" value="GJD66164.1"/>
    <property type="molecule type" value="Genomic_DNA"/>
</dbReference>
<keyword evidence="2" id="KW-1185">Reference proteome</keyword>
<dbReference type="AlphaFoldDB" id="A0AA37HI05"/>
<evidence type="ECO:0000313" key="1">
    <source>
        <dbReference type="EMBL" id="GJD66164.1"/>
    </source>
</evidence>
<proteinExistence type="predicted"/>
<gene>
    <name evidence="1" type="ORF">MPEAHAMD_6361</name>
</gene>
<protein>
    <submittedName>
        <fullName evidence="1">Uncharacterized protein</fullName>
    </submittedName>
</protein>
<organism evidence="1 2">
    <name type="scientific">Methylobacterium frigidaeris</name>
    <dbReference type="NCBI Taxonomy" id="2038277"/>
    <lineage>
        <taxon>Bacteria</taxon>
        <taxon>Pseudomonadati</taxon>
        <taxon>Pseudomonadota</taxon>
        <taxon>Alphaproteobacteria</taxon>
        <taxon>Hyphomicrobiales</taxon>
        <taxon>Methylobacteriaceae</taxon>
        <taxon>Methylobacterium</taxon>
    </lineage>
</organism>
<comment type="caution">
    <text evidence="1">The sequence shown here is derived from an EMBL/GenBank/DDBJ whole genome shotgun (WGS) entry which is preliminary data.</text>
</comment>
<evidence type="ECO:0000313" key="2">
    <source>
        <dbReference type="Proteomes" id="UP001055286"/>
    </source>
</evidence>
<dbReference type="Proteomes" id="UP001055286">
    <property type="component" value="Unassembled WGS sequence"/>
</dbReference>
<sequence>MRTRKPVGQGGMRERVEIPVGSVADEALGWTEQHALDLGESALDAMLHRAVRKALEDASPAIPAGRVFEDLWLFHAERLNAAGRA</sequence>